<feature type="transmembrane region" description="Helical" evidence="5">
    <location>
        <begin position="168"/>
        <end position="187"/>
    </location>
</feature>
<evidence type="ECO:0000256" key="1">
    <source>
        <dbReference type="ARBA" id="ARBA00004141"/>
    </source>
</evidence>
<feature type="transmembrane region" description="Helical" evidence="5">
    <location>
        <begin position="29"/>
        <end position="49"/>
    </location>
</feature>
<dbReference type="OrthoDB" id="148351at2"/>
<dbReference type="Pfam" id="PF00892">
    <property type="entry name" value="EamA"/>
    <property type="match status" value="2"/>
</dbReference>
<dbReference type="PANTHER" id="PTHR22911:SF6">
    <property type="entry name" value="SOLUTE CARRIER FAMILY 35 MEMBER G1"/>
    <property type="match status" value="1"/>
</dbReference>
<evidence type="ECO:0000256" key="2">
    <source>
        <dbReference type="ARBA" id="ARBA00022692"/>
    </source>
</evidence>
<dbReference type="InterPro" id="IPR037185">
    <property type="entry name" value="EmrE-like"/>
</dbReference>
<evidence type="ECO:0000313" key="7">
    <source>
        <dbReference type="EMBL" id="OLQ75488.1"/>
    </source>
</evidence>
<keyword evidence="2 5" id="KW-0812">Transmembrane</keyword>
<keyword evidence="3 5" id="KW-1133">Transmembrane helix</keyword>
<gene>
    <name evidence="7" type="ORF">BIT28_22905</name>
</gene>
<feature type="domain" description="EamA" evidence="6">
    <location>
        <begin position="170"/>
        <end position="296"/>
    </location>
</feature>
<evidence type="ECO:0000313" key="8">
    <source>
        <dbReference type="Proteomes" id="UP000186905"/>
    </source>
</evidence>
<feature type="transmembrane region" description="Helical" evidence="5">
    <location>
        <begin position="144"/>
        <end position="162"/>
    </location>
</feature>
<feature type="transmembrane region" description="Helical" evidence="5">
    <location>
        <begin position="117"/>
        <end position="135"/>
    </location>
</feature>
<dbReference type="PANTHER" id="PTHR22911">
    <property type="entry name" value="ACYL-MALONYL CONDENSING ENZYME-RELATED"/>
    <property type="match status" value="1"/>
</dbReference>
<dbReference type="Proteomes" id="UP000186905">
    <property type="component" value="Unassembled WGS sequence"/>
</dbReference>
<feature type="transmembrane region" description="Helical" evidence="5">
    <location>
        <begin position="255"/>
        <end position="275"/>
    </location>
</feature>
<proteinExistence type="predicted"/>
<sequence>MVSIIAKRVPIAHPVIAFLLKMPPTLKGVSLALLSTALFTVVGVLVRVLSDSIDLFQILLFRQLVFLSLLMPAIVGNLEVLLKPKRLKLHTFRILGAFVALYLGFLTVSNIPLADATALGFTQVLFVACISRLFLAEAISSTRLFTIVVGFIGVMLVVQPSFEQTSMLYTLLGLIAALGAAVAVICVRKVAQVEPRITLLAYQAIFVGLMALIPSILVWQWPSGYELALLIGVGVLSSIAQWIGVTAYKYGEANVIANMEYTKIIYSLLFGYWLFAEKPDAWAMIGAIVIVMSAVLPMLFKKKTKAE</sequence>
<dbReference type="STRING" id="1903952.BIT28_22905"/>
<keyword evidence="4 5" id="KW-0472">Membrane</keyword>
<accession>A0A1Q9GLP8</accession>
<organism evidence="7 8">
    <name type="scientific">Photobacterium proteolyticum</name>
    <dbReference type="NCBI Taxonomy" id="1903952"/>
    <lineage>
        <taxon>Bacteria</taxon>
        <taxon>Pseudomonadati</taxon>
        <taxon>Pseudomonadota</taxon>
        <taxon>Gammaproteobacteria</taxon>
        <taxon>Vibrionales</taxon>
        <taxon>Vibrionaceae</taxon>
        <taxon>Photobacterium</taxon>
    </lineage>
</organism>
<evidence type="ECO:0000259" key="6">
    <source>
        <dbReference type="Pfam" id="PF00892"/>
    </source>
</evidence>
<protein>
    <recommendedName>
        <fullName evidence="6">EamA domain-containing protein</fullName>
    </recommendedName>
</protein>
<evidence type="ECO:0000256" key="3">
    <source>
        <dbReference type="ARBA" id="ARBA00022989"/>
    </source>
</evidence>
<keyword evidence="8" id="KW-1185">Reference proteome</keyword>
<dbReference type="EMBL" id="MJIL01000075">
    <property type="protein sequence ID" value="OLQ75488.1"/>
    <property type="molecule type" value="Genomic_DNA"/>
</dbReference>
<dbReference type="GO" id="GO:0016020">
    <property type="term" value="C:membrane"/>
    <property type="evidence" value="ECO:0007669"/>
    <property type="project" value="UniProtKB-SubCell"/>
</dbReference>
<feature type="transmembrane region" description="Helical" evidence="5">
    <location>
        <begin position="199"/>
        <end position="221"/>
    </location>
</feature>
<dbReference type="SUPFAM" id="SSF103481">
    <property type="entry name" value="Multidrug resistance efflux transporter EmrE"/>
    <property type="match status" value="2"/>
</dbReference>
<dbReference type="AlphaFoldDB" id="A0A1Q9GLP8"/>
<feature type="transmembrane region" description="Helical" evidence="5">
    <location>
        <begin position="94"/>
        <end position="111"/>
    </location>
</feature>
<comment type="caution">
    <text evidence="7">The sequence shown here is derived from an EMBL/GenBank/DDBJ whole genome shotgun (WGS) entry which is preliminary data.</text>
</comment>
<dbReference type="InterPro" id="IPR000620">
    <property type="entry name" value="EamA_dom"/>
</dbReference>
<evidence type="ECO:0000256" key="4">
    <source>
        <dbReference type="ARBA" id="ARBA00023136"/>
    </source>
</evidence>
<comment type="subcellular location">
    <subcellularLocation>
        <location evidence="1">Membrane</location>
        <topology evidence="1">Multi-pass membrane protein</topology>
    </subcellularLocation>
</comment>
<feature type="transmembrane region" description="Helical" evidence="5">
    <location>
        <begin position="281"/>
        <end position="300"/>
    </location>
</feature>
<name>A0A1Q9GLP8_9GAMM</name>
<feature type="domain" description="EamA" evidence="6">
    <location>
        <begin position="27"/>
        <end position="158"/>
    </location>
</feature>
<evidence type="ECO:0000256" key="5">
    <source>
        <dbReference type="SAM" id="Phobius"/>
    </source>
</evidence>
<reference evidence="7 8" key="1">
    <citation type="submission" date="2016-09" db="EMBL/GenBank/DDBJ databases">
        <title>Photobacterium proteolyticum sp. nov. a protease producing bacterium isolated from ocean sediments of Laizhou Bay.</title>
        <authorList>
            <person name="Li Y."/>
        </authorList>
    </citation>
    <scope>NUCLEOTIDE SEQUENCE [LARGE SCALE GENOMIC DNA]</scope>
    <source>
        <strain evidence="7 8">13-12</strain>
    </source>
</reference>
<feature type="transmembrane region" description="Helical" evidence="5">
    <location>
        <begin position="227"/>
        <end position="248"/>
    </location>
</feature>
<feature type="transmembrane region" description="Helical" evidence="5">
    <location>
        <begin position="61"/>
        <end position="82"/>
    </location>
</feature>